<proteinExistence type="predicted"/>
<dbReference type="Proteomes" id="UP000002357">
    <property type="component" value="Plasmid pSCL4"/>
</dbReference>
<geneLocation type="plasmid" evidence="1 2">
    <name>pSCL4</name>
</geneLocation>
<dbReference type="AlphaFoldDB" id="B5H2U9"/>
<sequence>MMDADQLAALEASARSGLRLVPECVTAQQPGADVELVQHPDGSADAVARVVCDSEFCAAVAQRCTRDAGEDVEAEATRVWAAGILTPRTADGSADHSVVTWQSVPYPPGQWWGKSAYEASPAP</sequence>
<keyword evidence="2" id="KW-1185">Reference proteome</keyword>
<dbReference type="EMBL" id="CM000914">
    <property type="protein sequence ID" value="EFG03634.2"/>
    <property type="molecule type" value="Genomic_DNA"/>
</dbReference>
<name>B5H2U9_STRCL</name>
<accession>B5H2U9</accession>
<keyword evidence="1" id="KW-0614">Plasmid</keyword>
<reference evidence="1 2" key="1">
    <citation type="journal article" date="2010" name="Genome Biol. Evol.">
        <title>The sequence of a 1.8-mb bacterial linear plasmid reveals a rich evolutionary reservoir of secondary metabolic pathways.</title>
        <authorList>
            <person name="Medema M.H."/>
            <person name="Trefzer A."/>
            <person name="Kovalchuk A."/>
            <person name="van den Berg M."/>
            <person name="Mueller U."/>
            <person name="Heijne W."/>
            <person name="Wu L."/>
            <person name="Alam M.T."/>
            <person name="Ronning C.M."/>
            <person name="Nierman W.C."/>
            <person name="Bovenberg R.A.L."/>
            <person name="Breitling R."/>
            <person name="Takano E."/>
        </authorList>
    </citation>
    <scope>NUCLEOTIDE SEQUENCE [LARGE SCALE GENOMIC DNA]</scope>
    <source>
        <strain evidence="2">ATCC 27064 / DSM 738 / JCM 4710 / NBRC 13307 / NCIMB 12785 / NRRL 3585 / VKM Ac-602</strain>
        <plasmid evidence="1">pSCL4</plasmid>
    </source>
</reference>
<dbReference type="eggNOG" id="ENOG5031X59">
    <property type="taxonomic scope" value="Bacteria"/>
</dbReference>
<evidence type="ECO:0000313" key="2">
    <source>
        <dbReference type="Proteomes" id="UP000002357"/>
    </source>
</evidence>
<protein>
    <submittedName>
        <fullName evidence="1">Uncharacterized protein</fullName>
    </submittedName>
</protein>
<organism evidence="1 2">
    <name type="scientific">Streptomyces clavuligerus</name>
    <dbReference type="NCBI Taxonomy" id="1901"/>
    <lineage>
        <taxon>Bacteria</taxon>
        <taxon>Bacillati</taxon>
        <taxon>Actinomycetota</taxon>
        <taxon>Actinomycetes</taxon>
        <taxon>Kitasatosporales</taxon>
        <taxon>Streptomycetaceae</taxon>
        <taxon>Streptomyces</taxon>
    </lineage>
</organism>
<evidence type="ECO:0000313" key="1">
    <source>
        <dbReference type="EMBL" id="EFG03634.2"/>
    </source>
</evidence>
<gene>
    <name evidence="1" type="ORF">SCLAV_p0143</name>
</gene>